<sequence length="1038" mass="116860">MKHLFYSIILLGFSTISFAQTNDAISEIIDKIYELEKDKDAKCYATANRLEDFMYGTPLTENARNAKIDIQKKIVFYFKEKGSELARKKQQTKISSEIVTSLIDKISRIETNSNGNYTYYLTTGNVLIKKIDYDQYSSVSYGYRSILSVEQDLFYIPEKETLSLAPEALQIVNDYVNLMTLVVLKVADLKARKSNDKTISEAQLINSWVLILQESQNSETPATISYPTLSESNKPKTNNSLIKSIISQKLASYKNYNNVNEALFLRNIQVYFAKQKWPTDQKVSEELRAYYLESLIQFAKGLLIDATAVSETKNHPIIRPEDVEASLKRFLPSITNSFEDVTFFPNQLSENITLESYDLDSFRDSGFHWRILGYALDDLNAENVADLDPNAAEIIVEGIAQLGVLALRVAGTISKSQNEITLSNQSLTQGLQKIQDLISTYNFDAVETDTTTIASAKTSTLMTPFIEITNTALIDFEHKSSDWLNRHIRSYTTAHEEGTIKLAIPPAFGGSGVACEDINNDGIMDILLLGGFGNKLYFGNGDKTFTDVTQESNLNIWNDSLQSYGEPRQPIIADFNNDGLQDIFITYVNDLHRMYQNTPGTTFKDVTATSNLGGKDLVAGPATALDYDNDGLLDIMIGYFGNYVKGDLPTLSRDNQNGSPNRLFKNMGNFNFQEVMFTDNSKGNNGWTQALGHADINQDGWQDIIEGNDFGINKYYLNTGDGTFTEAGKKLGTDKPSYTMNVGITDLNRDQFPDFYISNIVVMQKDEKYVLPSEETTMKFDPKKMANIRTVEANDLFISTTENATLKAYSISQQIGRGYDATGWSWDADFFDFDNDGDEDLYCLNGMNDFSVYSSENPFYFENNTANANNIEYAQSNKERNVFFVNENGQLLNKAKELGTDLNSNSRSASYFDIDNDGDLDIILNNYHEKAVLYENLTENNNHWIKIKLVGAPDQNINRDAIGSTILLSSENFKNIWREIHSTTGYLSVHPKQQHFGLGSDSQTDATVKWSNGTVVHFENIEANASYIIQYPDILLKQ</sequence>
<gene>
    <name evidence="4" type="ORF">ACFQO1_02795</name>
</gene>
<evidence type="ECO:0000313" key="5">
    <source>
        <dbReference type="Proteomes" id="UP001596415"/>
    </source>
</evidence>
<feature type="chain" id="PRO_5046753946" evidence="2">
    <location>
        <begin position="20"/>
        <end position="1038"/>
    </location>
</feature>
<organism evidence="4 5">
    <name type="scientific">Jejudonia soesokkakensis</name>
    <dbReference type="NCBI Taxonomy" id="1323432"/>
    <lineage>
        <taxon>Bacteria</taxon>
        <taxon>Pseudomonadati</taxon>
        <taxon>Bacteroidota</taxon>
        <taxon>Flavobacteriia</taxon>
        <taxon>Flavobacteriales</taxon>
        <taxon>Flavobacteriaceae</taxon>
        <taxon>Jejudonia</taxon>
    </lineage>
</organism>
<dbReference type="InterPro" id="IPR013517">
    <property type="entry name" value="FG-GAP"/>
</dbReference>
<dbReference type="PANTHER" id="PTHR16026:SF0">
    <property type="entry name" value="CARTILAGE ACIDIC PROTEIN 1"/>
    <property type="match status" value="1"/>
</dbReference>
<accession>A0ABW2MRV5</accession>
<reference evidence="5" key="1">
    <citation type="journal article" date="2019" name="Int. J. Syst. Evol. Microbiol.">
        <title>The Global Catalogue of Microorganisms (GCM) 10K type strain sequencing project: providing services to taxonomists for standard genome sequencing and annotation.</title>
        <authorList>
            <consortium name="The Broad Institute Genomics Platform"/>
            <consortium name="The Broad Institute Genome Sequencing Center for Infectious Disease"/>
            <person name="Wu L."/>
            <person name="Ma J."/>
        </authorList>
    </citation>
    <scope>NUCLEOTIDE SEQUENCE [LARGE SCALE GENOMIC DNA]</scope>
    <source>
        <strain evidence="5">CGMCC 1.16306</strain>
    </source>
</reference>
<protein>
    <submittedName>
        <fullName evidence="4">CRTAC1 family protein</fullName>
    </submittedName>
</protein>
<dbReference type="Gene3D" id="2.130.10.130">
    <property type="entry name" value="Integrin alpha, N-terminal"/>
    <property type="match status" value="2"/>
</dbReference>
<evidence type="ECO:0000313" key="4">
    <source>
        <dbReference type="EMBL" id="MFC7356600.1"/>
    </source>
</evidence>
<dbReference type="RefSeq" id="WP_380216448.1">
    <property type="nucleotide sequence ID" value="NZ_JBHTBN010000001.1"/>
</dbReference>
<dbReference type="Proteomes" id="UP001596415">
    <property type="component" value="Unassembled WGS sequence"/>
</dbReference>
<dbReference type="EMBL" id="JBHTBN010000001">
    <property type="protein sequence ID" value="MFC7356600.1"/>
    <property type="molecule type" value="Genomic_DNA"/>
</dbReference>
<comment type="caution">
    <text evidence="4">The sequence shown here is derived from an EMBL/GenBank/DDBJ whole genome shotgun (WGS) entry which is preliminary data.</text>
</comment>
<evidence type="ECO:0000256" key="2">
    <source>
        <dbReference type="SAM" id="SignalP"/>
    </source>
</evidence>
<evidence type="ECO:0000256" key="1">
    <source>
        <dbReference type="ARBA" id="ARBA00022729"/>
    </source>
</evidence>
<feature type="signal peptide" evidence="2">
    <location>
        <begin position="1"/>
        <end position="19"/>
    </location>
</feature>
<feature type="domain" description="ASPIC/UnbV" evidence="3">
    <location>
        <begin position="961"/>
        <end position="1027"/>
    </location>
</feature>
<dbReference type="Pfam" id="PF13517">
    <property type="entry name" value="FG-GAP_3"/>
    <property type="match status" value="2"/>
</dbReference>
<dbReference type="InterPro" id="IPR028994">
    <property type="entry name" value="Integrin_alpha_N"/>
</dbReference>
<dbReference type="InterPro" id="IPR027039">
    <property type="entry name" value="Crtac1"/>
</dbReference>
<dbReference type="Pfam" id="PF07593">
    <property type="entry name" value="UnbV_ASPIC"/>
    <property type="match status" value="1"/>
</dbReference>
<name>A0ABW2MRV5_9FLAO</name>
<keyword evidence="1 2" id="KW-0732">Signal</keyword>
<proteinExistence type="predicted"/>
<dbReference type="PANTHER" id="PTHR16026">
    <property type="entry name" value="CARTILAGE ACIDIC PROTEIN 1"/>
    <property type="match status" value="1"/>
</dbReference>
<keyword evidence="5" id="KW-1185">Reference proteome</keyword>
<dbReference type="SUPFAM" id="SSF69318">
    <property type="entry name" value="Integrin alpha N-terminal domain"/>
    <property type="match status" value="1"/>
</dbReference>
<dbReference type="InterPro" id="IPR011519">
    <property type="entry name" value="UnbV_ASPIC"/>
</dbReference>
<evidence type="ECO:0000259" key="3">
    <source>
        <dbReference type="Pfam" id="PF07593"/>
    </source>
</evidence>